<dbReference type="SUPFAM" id="SSF52540">
    <property type="entry name" value="P-loop containing nucleoside triphosphate hydrolases"/>
    <property type="match status" value="1"/>
</dbReference>
<protein>
    <submittedName>
        <fullName evidence="6">Tetratricopeptide repeat protein</fullName>
    </submittedName>
</protein>
<dbReference type="SUPFAM" id="SSF47413">
    <property type="entry name" value="lambda repressor-like DNA-binding domains"/>
    <property type="match status" value="1"/>
</dbReference>
<keyword evidence="1" id="KW-0677">Repeat</keyword>
<dbReference type="SUPFAM" id="SSF48452">
    <property type="entry name" value="TPR-like"/>
    <property type="match status" value="1"/>
</dbReference>
<dbReference type="PANTHER" id="PTHR47691:SF3">
    <property type="entry name" value="HTH-TYPE TRANSCRIPTIONAL REGULATOR RV0890C-RELATED"/>
    <property type="match status" value="1"/>
</dbReference>
<dbReference type="InterPro" id="IPR019734">
    <property type="entry name" value="TPR_rpt"/>
</dbReference>
<dbReference type="InterPro" id="IPR027417">
    <property type="entry name" value="P-loop_NTPase"/>
</dbReference>
<evidence type="ECO:0000256" key="3">
    <source>
        <dbReference type="PROSITE-ProRule" id="PRU00339"/>
    </source>
</evidence>
<dbReference type="PANTHER" id="PTHR47691">
    <property type="entry name" value="REGULATOR-RELATED"/>
    <property type="match status" value="1"/>
</dbReference>
<keyword evidence="2 3" id="KW-0802">TPR repeat</keyword>
<comment type="caution">
    <text evidence="6">The sequence shown here is derived from an EMBL/GenBank/DDBJ whole genome shotgun (WGS) entry which is preliminary data.</text>
</comment>
<dbReference type="PRINTS" id="PR00364">
    <property type="entry name" value="DISEASERSIST"/>
</dbReference>
<gene>
    <name evidence="6" type="ORF">V2K49_33900</name>
</gene>
<evidence type="ECO:0000256" key="1">
    <source>
        <dbReference type="ARBA" id="ARBA00022737"/>
    </source>
</evidence>
<dbReference type="InterPro" id="IPR002182">
    <property type="entry name" value="NB-ARC"/>
</dbReference>
<feature type="compositionally biased region" description="Low complexity" evidence="4">
    <location>
        <begin position="39"/>
        <end position="49"/>
    </location>
</feature>
<proteinExistence type="predicted"/>
<reference evidence="6 7" key="1">
    <citation type="submission" date="2023-11" db="EMBL/GenBank/DDBJ databases">
        <title>30 novel species of actinomycetes from the DSMZ collection.</title>
        <authorList>
            <person name="Nouioui I."/>
        </authorList>
    </citation>
    <scope>NUCLEOTIDE SEQUENCE [LARGE SCALE GENOMIC DNA]</scope>
    <source>
        <strain evidence="6 7">DSM 41602</strain>
    </source>
</reference>
<feature type="region of interest" description="Disordered" evidence="4">
    <location>
        <begin position="1"/>
        <end position="49"/>
    </location>
</feature>
<dbReference type="InterPro" id="IPR011990">
    <property type="entry name" value="TPR-like_helical_dom_sf"/>
</dbReference>
<dbReference type="PROSITE" id="PS50943">
    <property type="entry name" value="HTH_CROC1"/>
    <property type="match status" value="1"/>
</dbReference>
<feature type="domain" description="HTH cro/C1-type" evidence="5">
    <location>
        <begin position="58"/>
        <end position="95"/>
    </location>
</feature>
<sequence>MDITGTTPDDEDPVDQLRPNARPGAEDQPYSPPPERAPETPAASGPAQQAAEAFAAELIRLRNDRGLSQLVLARRMGYNKSYVTHVERCTQAPTQPFARQADLVLGSGEILSGLWCAYHTARRTDRRPNHAPWSVLPAPGTLERADGPQSPREGASDIAVGERDCVQVHRTNPPTIPIPRQLPPQPAHFTGRTAELSRLDALLDSEKLGRLSTVVVSAIAGSAGIGKTSLAVRWAHSAQNRFPDGQLYINLRGYDPDPPLTSSHALGFFLRSLGLPAERIPQDVEAMEGMYRSVLAGRRVLVVLDNAATPEQVRPLLPNEPGCVVVVTSRSRLSGLVARDGAHRVSLDVLTPDEAISLMREVIGCDRVNGELESIIQLARQCAYLPLALRVAAERVAGRPHLTVGDLVEELTVEHNRLDALAADDDEATAVRTVFSWSYHSLSPEAARVFRLLALQPGPDISLEAVAALAGVTPGEAGRQLDALVAVHLLAATSRGRFQFHDLLRAYAFERATTDEPAAERDTATRRLFEWYLHTAHAALFAFLPQHPDMPIDPVAPNCQPLEFADREHARRWFTIEHGNLLAVVRHAPAANQHTIGWQLPQVIDGYLAEVYHATERISVHQLGLAAAQHLGHELAQNWAYCHLGEAYEYARRYDKAIACFRHALEIAKKIGHMFGEAAALIDLGSVCNKLGRYAEAADHSRQALSICRVMGHQRNEGLSLRQLGSALLGMGELDKAMIHLHQSLDISHKLGSPGLQAFALQSMAGVCRERGQNADAVDHLKKAAALYRAQRSDHDYAEILIDLGTVLSGMDRLCEARESWEEAHAILTELDFQQAALVSKLLEHAGHPRTSGTSDAAKDQP</sequence>
<dbReference type="Gene3D" id="3.40.50.300">
    <property type="entry name" value="P-loop containing nucleotide triphosphate hydrolases"/>
    <property type="match status" value="1"/>
</dbReference>
<dbReference type="Pfam" id="PF13560">
    <property type="entry name" value="HTH_31"/>
    <property type="match status" value="1"/>
</dbReference>
<dbReference type="Pfam" id="PF07719">
    <property type="entry name" value="TPR_2"/>
    <property type="match status" value="1"/>
</dbReference>
<evidence type="ECO:0000259" key="5">
    <source>
        <dbReference type="PROSITE" id="PS50943"/>
    </source>
</evidence>
<dbReference type="Gene3D" id="1.10.260.40">
    <property type="entry name" value="lambda repressor-like DNA-binding domains"/>
    <property type="match status" value="1"/>
</dbReference>
<feature type="repeat" description="TPR" evidence="3">
    <location>
        <begin position="638"/>
        <end position="671"/>
    </location>
</feature>
<evidence type="ECO:0000313" key="6">
    <source>
        <dbReference type="EMBL" id="MEE4588024.1"/>
    </source>
</evidence>
<dbReference type="Gene3D" id="1.25.40.10">
    <property type="entry name" value="Tetratricopeptide repeat domain"/>
    <property type="match status" value="1"/>
</dbReference>
<dbReference type="CDD" id="cd00093">
    <property type="entry name" value="HTH_XRE"/>
    <property type="match status" value="1"/>
</dbReference>
<feature type="region of interest" description="Disordered" evidence="4">
    <location>
        <begin position="126"/>
        <end position="155"/>
    </location>
</feature>
<dbReference type="SMART" id="SM00028">
    <property type="entry name" value="TPR"/>
    <property type="match status" value="5"/>
</dbReference>
<dbReference type="PROSITE" id="PS50005">
    <property type="entry name" value="TPR"/>
    <property type="match status" value="1"/>
</dbReference>
<dbReference type="EMBL" id="JAZBJQ010000029">
    <property type="protein sequence ID" value="MEE4588024.1"/>
    <property type="molecule type" value="Genomic_DNA"/>
</dbReference>
<evidence type="ECO:0000256" key="4">
    <source>
        <dbReference type="SAM" id="MobiDB-lite"/>
    </source>
</evidence>
<dbReference type="InterPro" id="IPR010982">
    <property type="entry name" value="Lambda_DNA-bd_dom_sf"/>
</dbReference>
<dbReference type="SMART" id="SM00530">
    <property type="entry name" value="HTH_XRE"/>
    <property type="match status" value="1"/>
</dbReference>
<accession>A0ABD5JLK0</accession>
<dbReference type="InterPro" id="IPR001387">
    <property type="entry name" value="Cro/C1-type_HTH"/>
</dbReference>
<dbReference type="Proteomes" id="UP001354649">
    <property type="component" value="Unassembled WGS sequence"/>
</dbReference>
<dbReference type="AlphaFoldDB" id="A0ABD5JLK0"/>
<organism evidence="6 7">
    <name type="scientific">Streptomyces antimycoticus</name>
    <dbReference type="NCBI Taxonomy" id="68175"/>
    <lineage>
        <taxon>Bacteria</taxon>
        <taxon>Bacillati</taxon>
        <taxon>Actinomycetota</taxon>
        <taxon>Actinomycetes</taxon>
        <taxon>Kitasatosporales</taxon>
        <taxon>Streptomycetaceae</taxon>
        <taxon>Streptomyces</taxon>
        <taxon>Streptomyces violaceusniger group</taxon>
    </lineage>
</organism>
<dbReference type="Pfam" id="PF00931">
    <property type="entry name" value="NB-ARC"/>
    <property type="match status" value="1"/>
</dbReference>
<evidence type="ECO:0000256" key="2">
    <source>
        <dbReference type="ARBA" id="ARBA00022803"/>
    </source>
</evidence>
<dbReference type="Pfam" id="PF13424">
    <property type="entry name" value="TPR_12"/>
    <property type="match status" value="2"/>
</dbReference>
<dbReference type="InterPro" id="IPR013105">
    <property type="entry name" value="TPR_2"/>
</dbReference>
<evidence type="ECO:0000313" key="7">
    <source>
        <dbReference type="Proteomes" id="UP001354649"/>
    </source>
</evidence>
<name>A0ABD5JLK0_9ACTN</name>